<dbReference type="Proteomes" id="UP000187074">
    <property type="component" value="Unassembled WGS sequence"/>
</dbReference>
<gene>
    <name evidence="6" type="ORF">BK123_11680</name>
</gene>
<evidence type="ECO:0000256" key="2">
    <source>
        <dbReference type="ARBA" id="ARBA00006739"/>
    </source>
</evidence>
<dbReference type="Pfam" id="PF00535">
    <property type="entry name" value="Glycos_transf_2"/>
    <property type="match status" value="1"/>
</dbReference>
<protein>
    <submittedName>
        <fullName evidence="6">Glycosyl transferase family A</fullName>
    </submittedName>
</protein>
<name>A0A1R1B4R1_PAELA</name>
<dbReference type="STRING" id="1401.BK123_11680"/>
<dbReference type="AlphaFoldDB" id="A0A1R1B4R1"/>
<proteinExistence type="inferred from homology"/>
<dbReference type="PANTHER" id="PTHR43179">
    <property type="entry name" value="RHAMNOSYLTRANSFERASE WBBL"/>
    <property type="match status" value="1"/>
</dbReference>
<evidence type="ECO:0000313" key="6">
    <source>
        <dbReference type="EMBL" id="OME94025.1"/>
    </source>
</evidence>
<comment type="similarity">
    <text evidence="2">Belongs to the glycosyltransferase 2 family.</text>
</comment>
<keyword evidence="3" id="KW-0328">Glycosyltransferase</keyword>
<comment type="caution">
    <text evidence="6">The sequence shown here is derived from an EMBL/GenBank/DDBJ whole genome shotgun (WGS) entry which is preliminary data.</text>
</comment>
<evidence type="ECO:0000256" key="3">
    <source>
        <dbReference type="ARBA" id="ARBA00022676"/>
    </source>
</evidence>
<feature type="domain" description="Glycosyltransferase 2-like" evidence="5">
    <location>
        <begin position="4"/>
        <end position="165"/>
    </location>
</feature>
<dbReference type="OrthoDB" id="257969at2"/>
<sequence length="312" mass="35300">MTISVIVPTYNRVEALLNCMQGIKRQTRYPDEIIVVVRSTDKCTLDRISAISIKNLKIALIEQTGVVAALNCGIEQSSGSILVLTDDDTVPHTDWLAKIENYYLTEPTVGGVGGRDIVHSRGKTIPAVKQKVGIIKPYGRIIGNHHIGIGKTREVDILKGANMSFRKDAIQGLKFDEMLKGTGAQVYNEMEISLSVKKKGWKLIYDPQLCVDHFPAERFDEDKRNQFNEIAFFNTAHNETYTLLKHSNWTRRLLLIVWIILVGSKASPGAIQFVRMLPREKYNSFNKIIISYKGRVEGWRTWRLSKKGLLKA</sequence>
<dbReference type="Gene3D" id="3.90.550.10">
    <property type="entry name" value="Spore Coat Polysaccharide Biosynthesis Protein SpsA, Chain A"/>
    <property type="match status" value="1"/>
</dbReference>
<keyword evidence="4 6" id="KW-0808">Transferase</keyword>
<dbReference type="SUPFAM" id="SSF53448">
    <property type="entry name" value="Nucleotide-diphospho-sugar transferases"/>
    <property type="match status" value="1"/>
</dbReference>
<accession>A0A1R1B4R1</accession>
<organism evidence="6 7">
    <name type="scientific">Paenibacillus lautus</name>
    <name type="common">Bacillus lautus</name>
    <dbReference type="NCBI Taxonomy" id="1401"/>
    <lineage>
        <taxon>Bacteria</taxon>
        <taxon>Bacillati</taxon>
        <taxon>Bacillota</taxon>
        <taxon>Bacilli</taxon>
        <taxon>Bacillales</taxon>
        <taxon>Paenibacillaceae</taxon>
        <taxon>Paenibacillus</taxon>
    </lineage>
</organism>
<dbReference type="InterPro" id="IPR029044">
    <property type="entry name" value="Nucleotide-diphossugar_trans"/>
</dbReference>
<dbReference type="EMBL" id="MRTF01000003">
    <property type="protein sequence ID" value="OME94025.1"/>
    <property type="molecule type" value="Genomic_DNA"/>
</dbReference>
<evidence type="ECO:0000256" key="4">
    <source>
        <dbReference type="ARBA" id="ARBA00022679"/>
    </source>
</evidence>
<dbReference type="CDD" id="cd00761">
    <property type="entry name" value="Glyco_tranf_GTA_type"/>
    <property type="match status" value="1"/>
</dbReference>
<dbReference type="InterPro" id="IPR001173">
    <property type="entry name" value="Glyco_trans_2-like"/>
</dbReference>
<evidence type="ECO:0000256" key="1">
    <source>
        <dbReference type="ARBA" id="ARBA00004776"/>
    </source>
</evidence>
<dbReference type="GO" id="GO:0016757">
    <property type="term" value="F:glycosyltransferase activity"/>
    <property type="evidence" value="ECO:0007669"/>
    <property type="project" value="UniProtKB-KW"/>
</dbReference>
<comment type="pathway">
    <text evidence="1">Cell wall biogenesis; cell wall polysaccharide biosynthesis.</text>
</comment>
<dbReference type="PANTHER" id="PTHR43179:SF12">
    <property type="entry name" value="GALACTOFURANOSYLTRANSFERASE GLFT2"/>
    <property type="match status" value="1"/>
</dbReference>
<evidence type="ECO:0000259" key="5">
    <source>
        <dbReference type="Pfam" id="PF00535"/>
    </source>
</evidence>
<reference evidence="6 7" key="1">
    <citation type="submission" date="2016-11" db="EMBL/GenBank/DDBJ databases">
        <title>Paenibacillus species isolates.</title>
        <authorList>
            <person name="Beno S.M."/>
        </authorList>
    </citation>
    <scope>NUCLEOTIDE SEQUENCE [LARGE SCALE GENOMIC DNA]</scope>
    <source>
        <strain evidence="6 7">FSL F4-0100</strain>
    </source>
</reference>
<evidence type="ECO:0000313" key="7">
    <source>
        <dbReference type="Proteomes" id="UP000187074"/>
    </source>
</evidence>